<accession>A0A166VBW5</accession>
<organism evidence="4 5">
    <name type="scientific">Athelia psychrophila</name>
    <dbReference type="NCBI Taxonomy" id="1759441"/>
    <lineage>
        <taxon>Eukaryota</taxon>
        <taxon>Fungi</taxon>
        <taxon>Dikarya</taxon>
        <taxon>Basidiomycota</taxon>
        <taxon>Agaricomycotina</taxon>
        <taxon>Agaricomycetes</taxon>
        <taxon>Agaricomycetidae</taxon>
        <taxon>Atheliales</taxon>
        <taxon>Atheliaceae</taxon>
        <taxon>Athelia</taxon>
    </lineage>
</organism>
<feature type="domain" description="C2H2-type" evidence="3">
    <location>
        <begin position="633"/>
        <end position="660"/>
    </location>
</feature>
<dbReference type="SMART" id="SM00355">
    <property type="entry name" value="ZnF_C2H2"/>
    <property type="match status" value="2"/>
</dbReference>
<feature type="domain" description="C2H2-type" evidence="3">
    <location>
        <begin position="661"/>
        <end position="690"/>
    </location>
</feature>
<evidence type="ECO:0000313" key="4">
    <source>
        <dbReference type="EMBL" id="KZP32558.1"/>
    </source>
</evidence>
<dbReference type="Pfam" id="PF22893">
    <property type="entry name" value="ULD_2"/>
    <property type="match status" value="1"/>
</dbReference>
<dbReference type="SUPFAM" id="SSF57667">
    <property type="entry name" value="beta-beta-alpha zinc fingers"/>
    <property type="match status" value="1"/>
</dbReference>
<keyword evidence="1" id="KW-0479">Metal-binding</keyword>
<evidence type="ECO:0000313" key="5">
    <source>
        <dbReference type="Proteomes" id="UP000076532"/>
    </source>
</evidence>
<reference evidence="4 5" key="1">
    <citation type="journal article" date="2016" name="Mol. Biol. Evol.">
        <title>Comparative Genomics of Early-Diverging Mushroom-Forming Fungi Provides Insights into the Origins of Lignocellulose Decay Capabilities.</title>
        <authorList>
            <person name="Nagy L.G."/>
            <person name="Riley R."/>
            <person name="Tritt A."/>
            <person name="Adam C."/>
            <person name="Daum C."/>
            <person name="Floudas D."/>
            <person name="Sun H."/>
            <person name="Yadav J.S."/>
            <person name="Pangilinan J."/>
            <person name="Larsson K.H."/>
            <person name="Matsuura K."/>
            <person name="Barry K."/>
            <person name="Labutti K."/>
            <person name="Kuo R."/>
            <person name="Ohm R.A."/>
            <person name="Bhattacharya S.S."/>
            <person name="Shirouzu T."/>
            <person name="Yoshinaga Y."/>
            <person name="Martin F.M."/>
            <person name="Grigoriev I.V."/>
            <person name="Hibbett D.S."/>
        </authorList>
    </citation>
    <scope>NUCLEOTIDE SEQUENCE [LARGE SCALE GENOMIC DNA]</scope>
    <source>
        <strain evidence="4 5">CBS 109695</strain>
    </source>
</reference>
<dbReference type="Gene3D" id="3.30.160.60">
    <property type="entry name" value="Classic Zinc Finger"/>
    <property type="match status" value="1"/>
</dbReference>
<protein>
    <recommendedName>
        <fullName evidence="3">C2H2-type domain-containing protein</fullName>
    </recommendedName>
</protein>
<dbReference type="InterPro" id="IPR036236">
    <property type="entry name" value="Znf_C2H2_sf"/>
</dbReference>
<dbReference type="InterPro" id="IPR013087">
    <property type="entry name" value="Znf_C2H2_type"/>
</dbReference>
<dbReference type="STRING" id="436010.A0A166VBW5"/>
<dbReference type="Proteomes" id="UP000076532">
    <property type="component" value="Unassembled WGS sequence"/>
</dbReference>
<name>A0A166VBW5_9AGAM</name>
<dbReference type="PROSITE" id="PS00028">
    <property type="entry name" value="ZINC_FINGER_C2H2_1"/>
    <property type="match status" value="1"/>
</dbReference>
<proteinExistence type="predicted"/>
<dbReference type="PROSITE" id="PS50157">
    <property type="entry name" value="ZINC_FINGER_C2H2_2"/>
    <property type="match status" value="2"/>
</dbReference>
<sequence>MDGTLEHEEWKDKATAIFSTHQTSGGIVNNVHGNLTIHITIDERLENLCETYPTRPPPNEPTDNTNTSTVRSAVVAQPPGSRPTGLLTDLFTNSLVTGTRYTPASADRSLIEIQVIVDIMDALIESPSLHHSAKLPGTLASLQRILELTKLAIQAYQHSPLARTLSLAIIAEAGRCRQLLKELLSSLSHYRHTLSAAMLHFIREYISSSASESGVFTDLNSKLRECHGSFAACILALGSVASSELEWGTTTTDLAELANFAFLYKQELASLQHIQVDVVIVIDHLARHLPVPTIFCKSWKDFNVVITRFCKNIAGSILIQQGDYKILTSDDEESIDPKDFSTVLQPGITVEMCIVLREPVTDRHGSEQHRCPRCNHVNTKVITVSGWVNCRRCNGLFEISPENESNVSPEVKRDASMCDIPDERALFRRISVLQDKAREKQVQQDPRSSTPHILLDPQFPPIQYSNPEAEYWSSRDSRGFRQPQAPGPTDSYLNETLQTTPVDGAGYNLVAIAAPPCRYDYSSLPKASIHGYPTLPNTYLPYSLDPRTPPNVQGFLQTQFLSADNNRGRYFSFSESGSDVSSLGLSVKQEPGRSVSTWSPAPRTDATAQAKAIVATSEIRMASQRRRCHPAKVFCKICHNNFSTTFALARHAVSHTGQRAFPCTKSGCPSRFSTDSGRVRHERSSTLHKA</sequence>
<dbReference type="InterPro" id="IPR054464">
    <property type="entry name" value="ULD_fung"/>
</dbReference>
<evidence type="ECO:0000256" key="2">
    <source>
        <dbReference type="SAM" id="MobiDB-lite"/>
    </source>
</evidence>
<evidence type="ECO:0000256" key="1">
    <source>
        <dbReference type="PROSITE-ProRule" id="PRU00042"/>
    </source>
</evidence>
<dbReference type="GO" id="GO:0008270">
    <property type="term" value="F:zinc ion binding"/>
    <property type="evidence" value="ECO:0007669"/>
    <property type="project" value="UniProtKB-KW"/>
</dbReference>
<feature type="region of interest" description="Disordered" evidence="2">
    <location>
        <begin position="436"/>
        <end position="459"/>
    </location>
</feature>
<dbReference type="AlphaFoldDB" id="A0A166VBW5"/>
<keyword evidence="5" id="KW-1185">Reference proteome</keyword>
<evidence type="ECO:0000259" key="3">
    <source>
        <dbReference type="PROSITE" id="PS50157"/>
    </source>
</evidence>
<keyword evidence="1" id="KW-0862">Zinc</keyword>
<dbReference type="EMBL" id="KV417485">
    <property type="protein sequence ID" value="KZP32558.1"/>
    <property type="molecule type" value="Genomic_DNA"/>
</dbReference>
<gene>
    <name evidence="4" type="ORF">FIBSPDRAFT_1036711</name>
</gene>
<dbReference type="OrthoDB" id="5429838at2759"/>
<keyword evidence="1" id="KW-0863">Zinc-finger</keyword>